<accession>A0A510E471</accession>
<evidence type="ECO:0000313" key="3">
    <source>
        <dbReference type="Proteomes" id="UP000322983"/>
    </source>
</evidence>
<keyword evidence="3" id="KW-1185">Reference proteome</keyword>
<dbReference type="STRING" id="1294262.GCA_001316085_00155"/>
<dbReference type="Proteomes" id="UP000322983">
    <property type="component" value="Chromosome"/>
</dbReference>
<dbReference type="Pfam" id="PF09921">
    <property type="entry name" value="DUF2153"/>
    <property type="match status" value="1"/>
</dbReference>
<evidence type="ECO:0000313" key="2">
    <source>
        <dbReference type="EMBL" id="BBG27313.1"/>
    </source>
</evidence>
<evidence type="ECO:0000313" key="1">
    <source>
        <dbReference type="EMBL" id="BBG24525.1"/>
    </source>
</evidence>
<dbReference type="InterPro" id="IPR014450">
    <property type="entry name" value="UCP008210"/>
</dbReference>
<organism evidence="2 4">
    <name type="scientific">Sulfuracidifex tepidarius</name>
    <dbReference type="NCBI Taxonomy" id="1294262"/>
    <lineage>
        <taxon>Archaea</taxon>
        <taxon>Thermoproteota</taxon>
        <taxon>Thermoprotei</taxon>
        <taxon>Sulfolobales</taxon>
        <taxon>Sulfolobaceae</taxon>
        <taxon>Sulfuracidifex</taxon>
    </lineage>
</organism>
<proteinExistence type="predicted"/>
<dbReference type="Proteomes" id="UP000325030">
    <property type="component" value="Chromosome"/>
</dbReference>
<evidence type="ECO:0008006" key="5">
    <source>
        <dbReference type="Google" id="ProtNLM"/>
    </source>
</evidence>
<dbReference type="AlphaFoldDB" id="A0A510E471"/>
<sequence>MKQIVYLVSSLENTFLNNLDEWIKMQKNLLATLKDMENKQPTSDMDRLDLVLASRTAFQHMIRTLKAFDQWLQDPMVIRHMPEEMLQDVKNNSWKLLEQLLELDIRHTSQFRELITKLGKDGKLDPLIWARVVAEENQQPQERRSPLSTI</sequence>
<reference evidence="4" key="1">
    <citation type="submission" date="2018-09" db="EMBL/GenBank/DDBJ databases">
        <title>Complete Genome Sequencing of Sulfolobus sp. JCM 16834.</title>
        <authorList>
            <person name="Kato S."/>
            <person name="Itoh T."/>
            <person name="Ohkuma M."/>
        </authorList>
    </citation>
    <scope>NUCLEOTIDE SEQUENCE [LARGE SCALE GENOMIC DNA]</scope>
    <source>
        <strain evidence="4">IC-007</strain>
    </source>
</reference>
<dbReference type="EMBL" id="AP018929">
    <property type="protein sequence ID" value="BBG24525.1"/>
    <property type="molecule type" value="Genomic_DNA"/>
</dbReference>
<protein>
    <recommendedName>
        <fullName evidence="5">DUF2153 domain-containing protein</fullName>
    </recommendedName>
</protein>
<accession>A0A510DWF9</accession>
<dbReference type="KEGG" id="step:IC006_1850"/>
<dbReference type="PIRSF" id="PIRSF008210">
    <property type="entry name" value="UCP008210"/>
    <property type="match status" value="1"/>
</dbReference>
<evidence type="ECO:0000313" key="4">
    <source>
        <dbReference type="Proteomes" id="UP000325030"/>
    </source>
</evidence>
<dbReference type="EMBL" id="AP018930">
    <property type="protein sequence ID" value="BBG27313.1"/>
    <property type="molecule type" value="Genomic_DNA"/>
</dbReference>
<name>A0A510E471_9CREN</name>
<gene>
    <name evidence="1" type="ORF">IC006_1850</name>
    <name evidence="2" type="ORF">IC007_1858</name>
</gene>
<reference evidence="2 3" key="2">
    <citation type="journal article" date="2020" name="Int. J. Syst. Evol. Microbiol.">
        <title>Sulfuracidifex tepidarius gen. nov., sp. nov. and transfer of Sulfolobus metallicus Huber and Stetter 1992 to the genus Sulfuracidifex as Sulfuracidifex metallicus comb. nov.</title>
        <authorList>
            <person name="Itoh T."/>
            <person name="Miura T."/>
            <person name="Sakai H.D."/>
            <person name="Kato S."/>
            <person name="Ohkuma M."/>
            <person name="Takashina T."/>
        </authorList>
    </citation>
    <scope>NUCLEOTIDE SEQUENCE</scope>
    <source>
        <strain evidence="1 3">IC-006</strain>
        <strain evidence="2">IC-007</strain>
    </source>
</reference>